<evidence type="ECO:0000256" key="1">
    <source>
        <dbReference type="SAM" id="MobiDB-lite"/>
    </source>
</evidence>
<dbReference type="Proteomes" id="UP000054324">
    <property type="component" value="Unassembled WGS sequence"/>
</dbReference>
<dbReference type="EMBL" id="KL596629">
    <property type="protein sequence ID" value="KER32922.1"/>
    <property type="molecule type" value="Genomic_DNA"/>
</dbReference>
<evidence type="ECO:0000313" key="3">
    <source>
        <dbReference type="Proteomes" id="UP000054324"/>
    </source>
</evidence>
<gene>
    <name evidence="2" type="ORF">T265_12700</name>
</gene>
<keyword evidence="3" id="KW-1185">Reference proteome</keyword>
<proteinExistence type="predicted"/>
<feature type="region of interest" description="Disordered" evidence="1">
    <location>
        <begin position="59"/>
        <end position="110"/>
    </location>
</feature>
<dbReference type="AlphaFoldDB" id="A0A075A3R4"/>
<dbReference type="KEGG" id="ovi:T265_12700"/>
<sequence length="110" mass="12312">MRERARKIERNKQSVLFVSSFSRPYNRSDQLVSKLLSSEPNRLHAKCCEMLILTNEGLSDGNGTITGKNKSRNAVGSTVFAPQLSGSQHRSIRLSPGPQYLNSTSVEMEW</sequence>
<feature type="non-terminal residue" evidence="2">
    <location>
        <position position="110"/>
    </location>
</feature>
<protein>
    <submittedName>
        <fullName evidence="2">Uncharacterized protein</fullName>
    </submittedName>
</protein>
<accession>A0A075A3R4</accession>
<evidence type="ECO:0000313" key="2">
    <source>
        <dbReference type="EMBL" id="KER32922.1"/>
    </source>
</evidence>
<organism evidence="2 3">
    <name type="scientific">Opisthorchis viverrini</name>
    <name type="common">Southeast Asian liver fluke</name>
    <dbReference type="NCBI Taxonomy" id="6198"/>
    <lineage>
        <taxon>Eukaryota</taxon>
        <taxon>Metazoa</taxon>
        <taxon>Spiralia</taxon>
        <taxon>Lophotrochozoa</taxon>
        <taxon>Platyhelminthes</taxon>
        <taxon>Trematoda</taxon>
        <taxon>Digenea</taxon>
        <taxon>Opisthorchiida</taxon>
        <taxon>Opisthorchiata</taxon>
        <taxon>Opisthorchiidae</taxon>
        <taxon>Opisthorchis</taxon>
    </lineage>
</organism>
<dbReference type="CTD" id="20326868"/>
<feature type="compositionally biased region" description="Polar residues" evidence="1">
    <location>
        <begin position="100"/>
        <end position="110"/>
    </location>
</feature>
<name>A0A075A3R4_OPIVI</name>
<dbReference type="GeneID" id="20326868"/>
<feature type="compositionally biased region" description="Polar residues" evidence="1">
    <location>
        <begin position="61"/>
        <end position="76"/>
    </location>
</feature>
<dbReference type="RefSeq" id="XP_009163314.1">
    <property type="nucleotide sequence ID" value="XM_009165050.1"/>
</dbReference>
<reference evidence="2 3" key="1">
    <citation type="submission" date="2013-11" db="EMBL/GenBank/DDBJ databases">
        <title>Opisthorchis viverrini - life in the bile duct.</title>
        <authorList>
            <person name="Young N.D."/>
            <person name="Nagarajan N."/>
            <person name="Lin S.J."/>
            <person name="Korhonen P.K."/>
            <person name="Jex A.R."/>
            <person name="Hall R.S."/>
            <person name="Safavi-Hemami H."/>
            <person name="Kaewkong W."/>
            <person name="Bertrand D."/>
            <person name="Gao S."/>
            <person name="Seet Q."/>
            <person name="Wongkham S."/>
            <person name="Teh B.T."/>
            <person name="Wongkham C."/>
            <person name="Intapan P.M."/>
            <person name="Maleewong W."/>
            <person name="Yang X."/>
            <person name="Hu M."/>
            <person name="Wang Z."/>
            <person name="Hofmann A."/>
            <person name="Sternberg P.W."/>
            <person name="Tan P."/>
            <person name="Wang J."/>
            <person name="Gasser R.B."/>
        </authorList>
    </citation>
    <scope>NUCLEOTIDE SEQUENCE [LARGE SCALE GENOMIC DNA]</scope>
</reference>